<evidence type="ECO:0000313" key="2">
    <source>
        <dbReference type="Proteomes" id="UP001642482"/>
    </source>
</evidence>
<gene>
    <name evidence="1" type="ORF">SEUCBS140593_008331</name>
</gene>
<evidence type="ECO:0008006" key="3">
    <source>
        <dbReference type="Google" id="ProtNLM"/>
    </source>
</evidence>
<sequence length="508" mass="57216">MTLTNAATKFGTLPELLGLLASQVRSRKQLARMRLVSRAFAAVVAPFLFDEVRIVQSDLFRVLRDLYNFEHVGYVKKLTIDGCDDHEGCNAVLQDGLLAKMPHLESFTWNQMPLAPGTLRVLHESCPCIKAIHVTFHKEMGERELGYSLQEPTLEHLRAREQFGRPDMSFFFNLEELTLHNLLPLLRLEFLSLGTGMGMGVDESTWLEALTDLKHLREVYVYNGGIYAYGCPVRIVYEDAFDSVYFTFDMFRPARCPHLRWFTVDRYEFDVYAFLTKAAADDPAWARRLAVSARDMGNGLELATLLQTIDTDDLDDDKQFLAAPVHLRMLDVDLQRNALELYVCKGNGEDSLPTTSIAPSVQQVLDDLVAGDDGTLEGLTVHLEERRAANEYGEPGCGVGVEFMRLGLLAASVAPLTNLTQLAIQSDGEVFSKSYLPEEKLVDAAVLLAVAVPSLRYIKVCQLCWRIWRDNKGGDGDENKNGNVRLELLEDREITDVELFSHTIWEVE</sequence>
<comment type="caution">
    <text evidence="1">The sequence shown here is derived from an EMBL/GenBank/DDBJ whole genome shotgun (WGS) entry which is preliminary data.</text>
</comment>
<accession>A0ABP0CKN5</accession>
<name>A0ABP0CKN5_9PEZI</name>
<organism evidence="1 2">
    <name type="scientific">Sporothrix eucalyptigena</name>
    <dbReference type="NCBI Taxonomy" id="1812306"/>
    <lineage>
        <taxon>Eukaryota</taxon>
        <taxon>Fungi</taxon>
        <taxon>Dikarya</taxon>
        <taxon>Ascomycota</taxon>
        <taxon>Pezizomycotina</taxon>
        <taxon>Sordariomycetes</taxon>
        <taxon>Sordariomycetidae</taxon>
        <taxon>Ophiostomatales</taxon>
        <taxon>Ophiostomataceae</taxon>
        <taxon>Sporothrix</taxon>
    </lineage>
</organism>
<dbReference type="EMBL" id="CAWUHD010000113">
    <property type="protein sequence ID" value="CAK7232644.1"/>
    <property type="molecule type" value="Genomic_DNA"/>
</dbReference>
<dbReference type="Proteomes" id="UP001642482">
    <property type="component" value="Unassembled WGS sequence"/>
</dbReference>
<keyword evidence="2" id="KW-1185">Reference proteome</keyword>
<evidence type="ECO:0000313" key="1">
    <source>
        <dbReference type="EMBL" id="CAK7232644.1"/>
    </source>
</evidence>
<protein>
    <recommendedName>
        <fullName evidence="3">F-box domain-containing protein</fullName>
    </recommendedName>
</protein>
<proteinExistence type="predicted"/>
<reference evidence="1 2" key="1">
    <citation type="submission" date="2024-01" db="EMBL/GenBank/DDBJ databases">
        <authorList>
            <person name="Allen C."/>
            <person name="Tagirdzhanova G."/>
        </authorList>
    </citation>
    <scope>NUCLEOTIDE SEQUENCE [LARGE SCALE GENOMIC DNA]</scope>
</reference>